<feature type="transmembrane region" description="Helical" evidence="1">
    <location>
        <begin position="6"/>
        <end position="25"/>
    </location>
</feature>
<proteinExistence type="predicted"/>
<dbReference type="AlphaFoldDB" id="A0A380NWT9"/>
<organism evidence="2 3">
    <name type="scientific">Weissella viridescens</name>
    <name type="common">Lactobacillus viridescens</name>
    <dbReference type="NCBI Taxonomy" id="1629"/>
    <lineage>
        <taxon>Bacteria</taxon>
        <taxon>Bacillati</taxon>
        <taxon>Bacillota</taxon>
        <taxon>Bacilli</taxon>
        <taxon>Lactobacillales</taxon>
        <taxon>Lactobacillaceae</taxon>
        <taxon>Weissella</taxon>
    </lineage>
</organism>
<keyword evidence="1" id="KW-1133">Transmembrane helix</keyword>
<name>A0A380NWT9_WEIVI</name>
<protein>
    <submittedName>
        <fullName evidence="2">Uncharacterized protein</fullName>
    </submittedName>
</protein>
<reference evidence="2 3" key="1">
    <citation type="submission" date="2018-06" db="EMBL/GenBank/DDBJ databases">
        <authorList>
            <consortium name="Pathogen Informatics"/>
            <person name="Doyle S."/>
        </authorList>
    </citation>
    <scope>NUCLEOTIDE SEQUENCE [LARGE SCALE GENOMIC DNA]</scope>
    <source>
        <strain evidence="2 3">NCTC13645</strain>
    </source>
</reference>
<accession>A0A380NWT9</accession>
<gene>
    <name evidence="2" type="ORF">NCTC13645_00248</name>
</gene>
<dbReference type="EMBL" id="UHIV01000001">
    <property type="protein sequence ID" value="SUP52363.1"/>
    <property type="molecule type" value="Genomic_DNA"/>
</dbReference>
<evidence type="ECO:0000313" key="3">
    <source>
        <dbReference type="Proteomes" id="UP000254621"/>
    </source>
</evidence>
<sequence length="34" mass="3633">MSFVGIFSVFSIAIVIAVIAILTLGHETRGVELE</sequence>
<evidence type="ECO:0000313" key="2">
    <source>
        <dbReference type="EMBL" id="SUP52363.1"/>
    </source>
</evidence>
<keyword evidence="1" id="KW-0472">Membrane</keyword>
<keyword evidence="1" id="KW-0812">Transmembrane</keyword>
<evidence type="ECO:0000256" key="1">
    <source>
        <dbReference type="SAM" id="Phobius"/>
    </source>
</evidence>
<dbReference type="Proteomes" id="UP000254621">
    <property type="component" value="Unassembled WGS sequence"/>
</dbReference>